<dbReference type="RefSeq" id="WP_148654752.1">
    <property type="nucleotide sequence ID" value="NZ_CBIFXG010000014.1"/>
</dbReference>
<evidence type="ECO:0000313" key="2">
    <source>
        <dbReference type="Proteomes" id="UP000624159"/>
    </source>
</evidence>
<evidence type="ECO:0000313" key="1">
    <source>
        <dbReference type="EMBL" id="MBH1931809.1"/>
    </source>
</evidence>
<reference evidence="1 2" key="1">
    <citation type="submission" date="2020-11" db="EMBL/GenBank/DDBJ databases">
        <title>Enhanced detection system for hospital associated transmission using whole genome sequencing surveillance.</title>
        <authorList>
            <person name="Harrison L.H."/>
            <person name="Van Tyne D."/>
            <person name="Marsh J.W."/>
            <person name="Griffith M.P."/>
            <person name="Snyder D.J."/>
            <person name="Cooper V.S."/>
            <person name="Mustapha M."/>
        </authorList>
    </citation>
    <scope>NUCLEOTIDE SEQUENCE [LARGE SCALE GENOMIC DNA]</scope>
    <source>
        <strain evidence="1 2">SER00230</strain>
    </source>
</reference>
<gene>
    <name evidence="1" type="ORF">I5U13_19300</name>
</gene>
<name>A0ABS0MHH7_SERRU</name>
<proteinExistence type="predicted"/>
<organism evidence="1 2">
    <name type="scientific">Serratia rubidaea</name>
    <name type="common">Serratia marinorubra</name>
    <dbReference type="NCBI Taxonomy" id="61652"/>
    <lineage>
        <taxon>Bacteria</taxon>
        <taxon>Pseudomonadati</taxon>
        <taxon>Pseudomonadota</taxon>
        <taxon>Gammaproteobacteria</taxon>
        <taxon>Enterobacterales</taxon>
        <taxon>Yersiniaceae</taxon>
        <taxon>Serratia</taxon>
    </lineage>
</organism>
<keyword evidence="2" id="KW-1185">Reference proteome</keyword>
<sequence>MIAVDVPITADVYFLRTVYTANAADAAFARILPAALGEKHGKNCKLPCVSRYFEGFAQKKIYFAMRFAADEFMRRRRAEKRFYCTASGRKE</sequence>
<protein>
    <submittedName>
        <fullName evidence="1">Uncharacterized protein</fullName>
    </submittedName>
</protein>
<dbReference type="EMBL" id="JADULK010000011">
    <property type="protein sequence ID" value="MBH1931809.1"/>
    <property type="molecule type" value="Genomic_DNA"/>
</dbReference>
<comment type="caution">
    <text evidence="1">The sequence shown here is derived from an EMBL/GenBank/DDBJ whole genome shotgun (WGS) entry which is preliminary data.</text>
</comment>
<dbReference type="Proteomes" id="UP000624159">
    <property type="component" value="Unassembled WGS sequence"/>
</dbReference>
<accession>A0ABS0MHH7</accession>